<dbReference type="AlphaFoldDB" id="A0A6J4Q222"/>
<keyword evidence="1" id="KW-1133">Transmembrane helix</keyword>
<evidence type="ECO:0000313" key="2">
    <source>
        <dbReference type="EMBL" id="CAA9429925.1"/>
    </source>
</evidence>
<accession>A0A6J4Q222</accession>
<keyword evidence="1" id="KW-0472">Membrane</keyword>
<name>A0A6J4Q222_9BACT</name>
<gene>
    <name evidence="2" type="ORF">AVDCRST_MAG64-3411</name>
</gene>
<feature type="transmembrane region" description="Helical" evidence="1">
    <location>
        <begin position="39"/>
        <end position="62"/>
    </location>
</feature>
<keyword evidence="1" id="KW-0812">Transmembrane</keyword>
<reference evidence="2" key="1">
    <citation type="submission" date="2020-02" db="EMBL/GenBank/DDBJ databases">
        <authorList>
            <person name="Meier V. D."/>
        </authorList>
    </citation>
    <scope>NUCLEOTIDE SEQUENCE</scope>
    <source>
        <strain evidence="2">AVDCRST_MAG64</strain>
    </source>
</reference>
<feature type="non-terminal residue" evidence="2">
    <location>
        <position position="1"/>
    </location>
</feature>
<feature type="transmembrane region" description="Helical" evidence="1">
    <location>
        <begin position="7"/>
        <end position="33"/>
    </location>
</feature>
<organism evidence="2">
    <name type="scientific">uncultured Phycisphaerae bacterium</name>
    <dbReference type="NCBI Taxonomy" id="904963"/>
    <lineage>
        <taxon>Bacteria</taxon>
        <taxon>Pseudomonadati</taxon>
        <taxon>Planctomycetota</taxon>
        <taxon>Phycisphaerae</taxon>
        <taxon>environmental samples</taxon>
    </lineage>
</organism>
<sequence>PGQTFRGVLFAIAAGIVLLFGFMVIGTSVLLAGGRRDGWLQALTTAVVIGLPMVAVGVRWGWEALKELGAVRNR</sequence>
<proteinExistence type="predicted"/>
<evidence type="ECO:0000256" key="1">
    <source>
        <dbReference type="SAM" id="Phobius"/>
    </source>
</evidence>
<protein>
    <submittedName>
        <fullName evidence="2">Uncharacterized protein</fullName>
    </submittedName>
</protein>
<dbReference type="EMBL" id="CADCUQ010000785">
    <property type="protein sequence ID" value="CAA9429925.1"/>
    <property type="molecule type" value="Genomic_DNA"/>
</dbReference>